<organism evidence="1 2">
    <name type="scientific">Thalassoglobus neptunius</name>
    <dbReference type="NCBI Taxonomy" id="1938619"/>
    <lineage>
        <taxon>Bacteria</taxon>
        <taxon>Pseudomonadati</taxon>
        <taxon>Planctomycetota</taxon>
        <taxon>Planctomycetia</taxon>
        <taxon>Planctomycetales</taxon>
        <taxon>Planctomycetaceae</taxon>
        <taxon>Thalassoglobus</taxon>
    </lineage>
</organism>
<reference evidence="1 2" key="1">
    <citation type="submission" date="2019-02" db="EMBL/GenBank/DDBJ databases">
        <title>Deep-cultivation of Planctomycetes and their phenomic and genomic characterization uncovers novel biology.</title>
        <authorList>
            <person name="Wiegand S."/>
            <person name="Jogler M."/>
            <person name="Boedeker C."/>
            <person name="Pinto D."/>
            <person name="Vollmers J."/>
            <person name="Rivas-Marin E."/>
            <person name="Kohn T."/>
            <person name="Peeters S.H."/>
            <person name="Heuer A."/>
            <person name="Rast P."/>
            <person name="Oberbeckmann S."/>
            <person name="Bunk B."/>
            <person name="Jeske O."/>
            <person name="Meyerdierks A."/>
            <person name="Storesund J.E."/>
            <person name="Kallscheuer N."/>
            <person name="Luecker S."/>
            <person name="Lage O.M."/>
            <person name="Pohl T."/>
            <person name="Merkel B.J."/>
            <person name="Hornburger P."/>
            <person name="Mueller R.-W."/>
            <person name="Bruemmer F."/>
            <person name="Labrenz M."/>
            <person name="Spormann A.M."/>
            <person name="Op Den Camp H."/>
            <person name="Overmann J."/>
            <person name="Amann R."/>
            <person name="Jetten M.S.M."/>
            <person name="Mascher T."/>
            <person name="Medema M.H."/>
            <person name="Devos D.P."/>
            <person name="Kaster A.-K."/>
            <person name="Ovreas L."/>
            <person name="Rohde M."/>
            <person name="Galperin M.Y."/>
            <person name="Jogler C."/>
        </authorList>
    </citation>
    <scope>NUCLEOTIDE SEQUENCE [LARGE SCALE GENOMIC DNA]</scope>
    <source>
        <strain evidence="1 2">KOR42</strain>
    </source>
</reference>
<keyword evidence="2" id="KW-1185">Reference proteome</keyword>
<dbReference type="Proteomes" id="UP000317243">
    <property type="component" value="Unassembled WGS sequence"/>
</dbReference>
<gene>
    <name evidence="1" type="ORF">KOR42_05230</name>
</gene>
<dbReference type="EMBL" id="SIHI01000001">
    <property type="protein sequence ID" value="TWT57165.1"/>
    <property type="molecule type" value="Genomic_DNA"/>
</dbReference>
<dbReference type="AlphaFoldDB" id="A0A5C5X4P4"/>
<evidence type="ECO:0000313" key="2">
    <source>
        <dbReference type="Proteomes" id="UP000317243"/>
    </source>
</evidence>
<name>A0A5C5X4P4_9PLAN</name>
<sequence>MIRKECCEHLVHATLEITLNCELPPISDQLIPADMRHAIVRKGAPEPKLLNHLMYIVGVDGSSTSVGFNTTVQTGGGIAFCVTNRPSDCSSWGKYDTETIRTTGSISTKRSIRRFSVTTRPHNPTSPTTEQMLHPSLASSGFSDPLQIYQGHTFDNLAHLDYLIEKIRVTGNVCHSKGFDFFTLHCRE</sequence>
<accession>A0A5C5X4P4</accession>
<protein>
    <submittedName>
        <fullName evidence="1">Uncharacterized protein</fullName>
    </submittedName>
</protein>
<comment type="caution">
    <text evidence="1">The sequence shown here is derived from an EMBL/GenBank/DDBJ whole genome shotgun (WGS) entry which is preliminary data.</text>
</comment>
<proteinExistence type="predicted"/>
<evidence type="ECO:0000313" key="1">
    <source>
        <dbReference type="EMBL" id="TWT57165.1"/>
    </source>
</evidence>